<sequence>MTNHAQAVPRPSQQVTLTIFFGGPSNERNISLDSARTLYDSVRKKLAETNITLVFISRDTQFFRLDPKWIYSNTIEDFEHLPHQPLQADALNRLIKESDVLCPIVHGAYGEDGQLSARFEAQGRQAYLGSPPAGLATTLNKQQTVAAIAERGFPTVPNALITAAAWAEDAARERERAWHQVPGDTLNQRIVKPNRAGSSDGVSLSGVDTFDEAVTRALAFGDEVLVEQRIEGREFSLIVLQDQDDSIVPLAPTGIAIAESDTDPNQDNLYTRNKKYMPGAGARHQTPLAGPAELLQRMRTQAVDLFQALGLRDWARFDGFLSDDGTIIWSDLNGIPGCGLDSFLFQQAALFGMRHADVFSLLITRAAAREGRRLDFSDALGEDPASRRRVAVIGGGATSERHVSRMSWFNVTQKLAALQQYRIHTIYLDAEEAFWEVPAFVALQHTVDEIEAVLADVDAYQRAVPLVQTWRGTHFAGYAGDVAAHNFAPRRLKLADFPARFDFVFLALHGGIGENGTMQRRLDQLGLPYNGSSSQVAGLCMDKQATNQKCREFAIPGFEAPGQHLVARNDLIVELSRYADLDAADLETLTQRLPELIAAEQRVTDPLFQRWAKAVVRWAAGLQATLQSDQGLVLKPKADGCSSGVLVSRQPEHQLPIFLLFMMAGRDRIPQYLLYPKVTDRELFIALPRFDEILVEQMLAGADPETFMEMTIGVIGTRGKITAFYPSETLAQTDVLSLDEKFNKGMGVNLTPPPALDAAAVASIRARLAAYADQLGIEGYARIDVMYRPDSDTLYLIEVNNLPGLTSATIIYTQALVTPEFALKPAEFLDELIQLGFARQA</sequence>
<accession>A0A8J7Q7D0</accession>
<organism evidence="14 15">
    <name type="scientific">Acanthopleuribacter pedis</name>
    <dbReference type="NCBI Taxonomy" id="442870"/>
    <lineage>
        <taxon>Bacteria</taxon>
        <taxon>Pseudomonadati</taxon>
        <taxon>Acidobacteriota</taxon>
        <taxon>Holophagae</taxon>
        <taxon>Acanthopleuribacterales</taxon>
        <taxon>Acanthopleuribacteraceae</taxon>
        <taxon>Acanthopleuribacter</taxon>
    </lineage>
</organism>
<dbReference type="InterPro" id="IPR013815">
    <property type="entry name" value="ATP_grasp_subdomain_1"/>
</dbReference>
<evidence type="ECO:0000256" key="1">
    <source>
        <dbReference type="ARBA" id="ARBA00001936"/>
    </source>
</evidence>
<feature type="domain" description="ATP-grasp" evidence="13">
    <location>
        <begin position="605"/>
        <end position="834"/>
    </location>
</feature>
<dbReference type="InterPro" id="IPR011095">
    <property type="entry name" value="Dala_Dala_lig_C"/>
</dbReference>
<keyword evidence="5" id="KW-0436">Ligase</keyword>
<dbReference type="GO" id="GO:0005524">
    <property type="term" value="F:ATP binding"/>
    <property type="evidence" value="ECO:0007669"/>
    <property type="project" value="UniProtKB-UniRule"/>
</dbReference>
<evidence type="ECO:0000256" key="7">
    <source>
        <dbReference type="ARBA" id="ARBA00022840"/>
    </source>
</evidence>
<dbReference type="PROSITE" id="PS00843">
    <property type="entry name" value="DALA_DALA_LIGASE_1"/>
    <property type="match status" value="1"/>
</dbReference>
<comment type="cofactor">
    <cofactor evidence="2">
        <name>Mg(2+)</name>
        <dbReference type="ChEBI" id="CHEBI:18420"/>
    </cofactor>
</comment>
<dbReference type="InterPro" id="IPR000291">
    <property type="entry name" value="D-Ala_lig_Van_CS"/>
</dbReference>
<feature type="domain" description="ATP-grasp" evidence="13">
    <location>
        <begin position="145"/>
        <end position="364"/>
    </location>
</feature>
<evidence type="ECO:0000256" key="8">
    <source>
        <dbReference type="ARBA" id="ARBA00022960"/>
    </source>
</evidence>
<dbReference type="Pfam" id="PF07478">
    <property type="entry name" value="Dala_Dala_lig_C"/>
    <property type="match status" value="2"/>
</dbReference>
<comment type="cofactor">
    <cofactor evidence="1">
        <name>Mn(2+)</name>
        <dbReference type="ChEBI" id="CHEBI:29035"/>
    </cofactor>
</comment>
<protein>
    <recommendedName>
        <fullName evidence="4">D-alanine--D-alanine ligase</fullName>
        <ecNumber evidence="4">6.3.2.4</ecNumber>
    </recommendedName>
</protein>
<dbReference type="SUPFAM" id="SSF56059">
    <property type="entry name" value="Glutathione synthetase ATP-binding domain-like"/>
    <property type="match status" value="2"/>
</dbReference>
<dbReference type="Proteomes" id="UP000664417">
    <property type="component" value="Unassembled WGS sequence"/>
</dbReference>
<dbReference type="GO" id="GO:0008360">
    <property type="term" value="P:regulation of cell shape"/>
    <property type="evidence" value="ECO:0007669"/>
    <property type="project" value="UniProtKB-KW"/>
</dbReference>
<keyword evidence="9" id="KW-0573">Peptidoglycan synthesis</keyword>
<keyword evidence="8" id="KW-0133">Cell shape</keyword>
<comment type="catalytic activity">
    <reaction evidence="11">
        <text>2 D-alanine + ATP = D-alanyl-D-alanine + ADP + phosphate + H(+)</text>
        <dbReference type="Rhea" id="RHEA:11224"/>
        <dbReference type="ChEBI" id="CHEBI:15378"/>
        <dbReference type="ChEBI" id="CHEBI:30616"/>
        <dbReference type="ChEBI" id="CHEBI:43474"/>
        <dbReference type="ChEBI" id="CHEBI:57416"/>
        <dbReference type="ChEBI" id="CHEBI:57822"/>
        <dbReference type="ChEBI" id="CHEBI:456216"/>
        <dbReference type="EC" id="6.3.2.4"/>
    </reaction>
</comment>
<dbReference type="GO" id="GO:0008716">
    <property type="term" value="F:D-alanine-D-alanine ligase activity"/>
    <property type="evidence" value="ECO:0007669"/>
    <property type="project" value="UniProtKB-EC"/>
</dbReference>
<keyword evidence="10" id="KW-0961">Cell wall biogenesis/degradation</keyword>
<dbReference type="Gene3D" id="3.40.50.20">
    <property type="match status" value="2"/>
</dbReference>
<keyword evidence="6 12" id="KW-0547">Nucleotide-binding</keyword>
<reference evidence="14" key="1">
    <citation type="submission" date="2021-03" db="EMBL/GenBank/DDBJ databases">
        <authorList>
            <person name="Wang G."/>
        </authorList>
    </citation>
    <scope>NUCLEOTIDE SEQUENCE</scope>
    <source>
        <strain evidence="14">KCTC 12899</strain>
    </source>
</reference>
<evidence type="ECO:0000313" key="15">
    <source>
        <dbReference type="Proteomes" id="UP000664417"/>
    </source>
</evidence>
<dbReference type="Gene3D" id="3.30.470.20">
    <property type="entry name" value="ATP-grasp fold, B domain"/>
    <property type="match status" value="2"/>
</dbReference>
<evidence type="ECO:0000256" key="12">
    <source>
        <dbReference type="PROSITE-ProRule" id="PRU00409"/>
    </source>
</evidence>
<dbReference type="Pfam" id="PF01820">
    <property type="entry name" value="Dala_Dala_lig_N"/>
    <property type="match status" value="2"/>
</dbReference>
<dbReference type="InterPro" id="IPR011127">
    <property type="entry name" value="Dala_Dala_lig_N"/>
</dbReference>
<dbReference type="EMBL" id="JAFREP010000008">
    <property type="protein sequence ID" value="MBO1319137.1"/>
    <property type="molecule type" value="Genomic_DNA"/>
</dbReference>
<keyword evidence="15" id="KW-1185">Reference proteome</keyword>
<comment type="similarity">
    <text evidence="3">Belongs to the D-alanine--D-alanine ligase family.</text>
</comment>
<dbReference type="PROSITE" id="PS50975">
    <property type="entry name" value="ATP_GRASP"/>
    <property type="match status" value="2"/>
</dbReference>
<evidence type="ECO:0000256" key="9">
    <source>
        <dbReference type="ARBA" id="ARBA00022984"/>
    </source>
</evidence>
<dbReference type="GO" id="GO:0046872">
    <property type="term" value="F:metal ion binding"/>
    <property type="evidence" value="ECO:0007669"/>
    <property type="project" value="InterPro"/>
</dbReference>
<dbReference type="InterPro" id="IPR016185">
    <property type="entry name" value="PreATP-grasp_dom_sf"/>
</dbReference>
<evidence type="ECO:0000256" key="6">
    <source>
        <dbReference type="ARBA" id="ARBA00022741"/>
    </source>
</evidence>
<proteinExistence type="inferred from homology"/>
<dbReference type="RefSeq" id="WP_207858956.1">
    <property type="nucleotide sequence ID" value="NZ_JAFREP010000008.1"/>
</dbReference>
<dbReference type="GO" id="GO:0009252">
    <property type="term" value="P:peptidoglycan biosynthetic process"/>
    <property type="evidence" value="ECO:0007669"/>
    <property type="project" value="UniProtKB-KW"/>
</dbReference>
<keyword evidence="7 12" id="KW-0067">ATP-binding</keyword>
<dbReference type="PANTHER" id="PTHR23132:SF0">
    <property type="entry name" value="D-ALANINE-D-ALANINE LIGASE FAMILY"/>
    <property type="match status" value="1"/>
</dbReference>
<comment type="caution">
    <text evidence="14">The sequence shown here is derived from an EMBL/GenBank/DDBJ whole genome shotgun (WGS) entry which is preliminary data.</text>
</comment>
<evidence type="ECO:0000256" key="5">
    <source>
        <dbReference type="ARBA" id="ARBA00022598"/>
    </source>
</evidence>
<evidence type="ECO:0000313" key="14">
    <source>
        <dbReference type="EMBL" id="MBO1319137.1"/>
    </source>
</evidence>
<evidence type="ECO:0000256" key="4">
    <source>
        <dbReference type="ARBA" id="ARBA00012216"/>
    </source>
</evidence>
<evidence type="ECO:0000256" key="10">
    <source>
        <dbReference type="ARBA" id="ARBA00023316"/>
    </source>
</evidence>
<gene>
    <name evidence="14" type="ORF">J3U88_11760</name>
</gene>
<dbReference type="EC" id="6.3.2.4" evidence="4"/>
<dbReference type="PANTHER" id="PTHR23132">
    <property type="entry name" value="D-ALANINE--D-ALANINE LIGASE"/>
    <property type="match status" value="1"/>
</dbReference>
<evidence type="ECO:0000256" key="11">
    <source>
        <dbReference type="ARBA" id="ARBA00047614"/>
    </source>
</evidence>
<name>A0A8J7Q7D0_9BACT</name>
<dbReference type="GO" id="GO:0071555">
    <property type="term" value="P:cell wall organization"/>
    <property type="evidence" value="ECO:0007669"/>
    <property type="project" value="UniProtKB-KW"/>
</dbReference>
<evidence type="ECO:0000259" key="13">
    <source>
        <dbReference type="PROSITE" id="PS50975"/>
    </source>
</evidence>
<dbReference type="InterPro" id="IPR011761">
    <property type="entry name" value="ATP-grasp"/>
</dbReference>
<dbReference type="SUPFAM" id="SSF52440">
    <property type="entry name" value="PreATP-grasp domain"/>
    <property type="match status" value="2"/>
</dbReference>
<dbReference type="AlphaFoldDB" id="A0A8J7Q7D0"/>
<evidence type="ECO:0000256" key="3">
    <source>
        <dbReference type="ARBA" id="ARBA00010871"/>
    </source>
</evidence>
<evidence type="ECO:0000256" key="2">
    <source>
        <dbReference type="ARBA" id="ARBA00001946"/>
    </source>
</evidence>
<dbReference type="Gene3D" id="3.30.1490.20">
    <property type="entry name" value="ATP-grasp fold, A domain"/>
    <property type="match status" value="1"/>
</dbReference>